<keyword evidence="2" id="KW-0378">Hydrolase</keyword>
<evidence type="ECO:0000256" key="2">
    <source>
        <dbReference type="ARBA" id="ARBA00022801"/>
    </source>
</evidence>
<feature type="domain" description="Peptidase S9 prolyl oligopeptidase catalytic" evidence="4">
    <location>
        <begin position="185"/>
        <end position="261"/>
    </location>
</feature>
<dbReference type="AlphaFoldDB" id="A0A3D9HCG3"/>
<dbReference type="SUPFAM" id="SSF53474">
    <property type="entry name" value="alpha/beta-Hydrolases"/>
    <property type="match status" value="1"/>
</dbReference>
<keyword evidence="3" id="KW-0732">Signal</keyword>
<comment type="caution">
    <text evidence="6">The sequence shown here is derived from an EMBL/GenBank/DDBJ whole genome shotgun (WGS) entry which is preliminary data.</text>
</comment>
<organism evidence="6 7">
    <name type="scientific">Winogradskyella eximia</name>
    <dbReference type="NCBI Taxonomy" id="262006"/>
    <lineage>
        <taxon>Bacteria</taxon>
        <taxon>Pseudomonadati</taxon>
        <taxon>Bacteroidota</taxon>
        <taxon>Flavobacteriia</taxon>
        <taxon>Flavobacteriales</taxon>
        <taxon>Flavobacteriaceae</taxon>
        <taxon>Winogradskyella</taxon>
    </lineage>
</organism>
<dbReference type="InterPro" id="IPR050300">
    <property type="entry name" value="GDXG_lipolytic_enzyme"/>
</dbReference>
<evidence type="ECO:0000259" key="4">
    <source>
        <dbReference type="Pfam" id="PF00326"/>
    </source>
</evidence>
<feature type="signal peptide" evidence="3">
    <location>
        <begin position="1"/>
        <end position="21"/>
    </location>
</feature>
<evidence type="ECO:0000256" key="1">
    <source>
        <dbReference type="ARBA" id="ARBA00010515"/>
    </source>
</evidence>
<evidence type="ECO:0000259" key="5">
    <source>
        <dbReference type="Pfam" id="PF20434"/>
    </source>
</evidence>
<dbReference type="RefSeq" id="WP_220352407.1">
    <property type="nucleotide sequence ID" value="NZ_QRDV01000001.1"/>
</dbReference>
<dbReference type="EMBL" id="QRDV01000001">
    <property type="protein sequence ID" value="RED46921.1"/>
    <property type="molecule type" value="Genomic_DNA"/>
</dbReference>
<gene>
    <name evidence="6" type="ORF">DFQ10_101698</name>
</gene>
<dbReference type="Proteomes" id="UP000256980">
    <property type="component" value="Unassembled WGS sequence"/>
</dbReference>
<accession>A0A3D9HCG3</accession>
<evidence type="ECO:0000256" key="3">
    <source>
        <dbReference type="SAM" id="SignalP"/>
    </source>
</evidence>
<feature type="domain" description="BD-FAE-like" evidence="5">
    <location>
        <begin position="54"/>
        <end position="178"/>
    </location>
</feature>
<dbReference type="Pfam" id="PF00326">
    <property type="entry name" value="Peptidase_S9"/>
    <property type="match status" value="1"/>
</dbReference>
<evidence type="ECO:0000313" key="6">
    <source>
        <dbReference type="EMBL" id="RED46921.1"/>
    </source>
</evidence>
<evidence type="ECO:0000313" key="7">
    <source>
        <dbReference type="Proteomes" id="UP000256980"/>
    </source>
</evidence>
<dbReference type="PANTHER" id="PTHR48081:SF30">
    <property type="entry name" value="ACETYL-HYDROLASE LIPR-RELATED"/>
    <property type="match status" value="1"/>
</dbReference>
<dbReference type="InterPro" id="IPR049492">
    <property type="entry name" value="BD-FAE-like_dom"/>
</dbReference>
<reference evidence="6 7" key="1">
    <citation type="submission" date="2018-07" db="EMBL/GenBank/DDBJ databases">
        <title>Genomic Encyclopedia of Type Strains, Phase III (KMG-III): the genomes of soil and plant-associated and newly described type strains.</title>
        <authorList>
            <person name="Whitman W."/>
        </authorList>
    </citation>
    <scope>NUCLEOTIDE SEQUENCE [LARGE SCALE GENOMIC DNA]</scope>
    <source>
        <strain evidence="6 7">CECT 7946</strain>
    </source>
</reference>
<keyword evidence="7" id="KW-1185">Reference proteome</keyword>
<dbReference type="GO" id="GO:0006508">
    <property type="term" value="P:proteolysis"/>
    <property type="evidence" value="ECO:0007669"/>
    <property type="project" value="InterPro"/>
</dbReference>
<proteinExistence type="inferred from homology"/>
<dbReference type="Gene3D" id="3.40.50.1820">
    <property type="entry name" value="alpha/beta hydrolase"/>
    <property type="match status" value="1"/>
</dbReference>
<dbReference type="GO" id="GO:0004806">
    <property type="term" value="F:triacylglycerol lipase activity"/>
    <property type="evidence" value="ECO:0007669"/>
    <property type="project" value="TreeGrafter"/>
</dbReference>
<dbReference type="Pfam" id="PF20434">
    <property type="entry name" value="BD-FAE"/>
    <property type="match status" value="1"/>
</dbReference>
<dbReference type="InterPro" id="IPR029058">
    <property type="entry name" value="AB_hydrolase_fold"/>
</dbReference>
<sequence length="287" mass="32123">MKFFQSLIILLMFQLTLFVQGQVTFEPDSTFNYKMTKEGDLKMKVFKPSGHSISDKRPVIVFFFGGGWVGGHPRQFYQQARFFADNGYLAVSAEYRVRGKHKTTPFESVTDGKSAIRWLRAHADALGIDPNKIIASGGSAGGHVAACTGVIKGFDEVDEDLKISSIPNAMILFNPVIDTTEKGYGIAKVGKNRKTEISPSHHVVEGIPLILIFHGTADQTVPFENVERFTKLMNEVGNTCELVPFEGKGHGFFNGSYFRKRKTDEIFNKTMNLSLEFLKKHNFKVVE</sequence>
<name>A0A3D9HCG3_9FLAO</name>
<dbReference type="InterPro" id="IPR001375">
    <property type="entry name" value="Peptidase_S9_cat"/>
</dbReference>
<protein>
    <submittedName>
        <fullName evidence="6">Acetyl esterase/lipase</fullName>
    </submittedName>
</protein>
<dbReference type="PANTHER" id="PTHR48081">
    <property type="entry name" value="AB HYDROLASE SUPERFAMILY PROTEIN C4A8.06C"/>
    <property type="match status" value="1"/>
</dbReference>
<comment type="similarity">
    <text evidence="1">Belongs to the 'GDXG' lipolytic enzyme family.</text>
</comment>
<feature type="chain" id="PRO_5017620512" evidence="3">
    <location>
        <begin position="22"/>
        <end position="287"/>
    </location>
</feature>
<dbReference type="GO" id="GO:0008236">
    <property type="term" value="F:serine-type peptidase activity"/>
    <property type="evidence" value="ECO:0007669"/>
    <property type="project" value="InterPro"/>
</dbReference>